<protein>
    <submittedName>
        <fullName evidence="11">Ger(X)C family spore germination protein</fullName>
    </submittedName>
</protein>
<keyword evidence="4 8" id="KW-0732">Signal</keyword>
<dbReference type="OrthoDB" id="2592518at2"/>
<sequence length="375" mass="41464">MRKTATKLMALSLAVFLITGCAEPKTLERMGLITTVGYDVTEDGKISTTIILLQIDPEAPQDFVVLTTKAATSKGARIKTDLKSPKKLQSGQLRVALFSEEVVKLGLINLADTLARDPSISDLTYLAVVEGSTKELLHAKNAKFSNISQLIYKQLDQNIKGETIPSSTLQETMHDYYSDGVDPVLPIIKGADGEIEIIGVALIKRDKMVGKINAQEAFYLKLINDRYKAGSIELMISPEGFKFTSNSSGPDDLAVVLDTISSRSDINLISKDNLDFEMKIQLKTRLLEINQALDLKNPKNVKMLEKKLGEKMKSDIEGLIAKAQAVESDPFGLGEIYRKSVRHADLTSDKWHKMYAESKVNVKVEFEILRTGVVE</sequence>
<gene>
    <name evidence="11" type="ORF">EJA10_18085</name>
</gene>
<organism evidence="11 12">
    <name type="scientific">Mesobacillus subterraneus</name>
    <dbReference type="NCBI Taxonomy" id="285983"/>
    <lineage>
        <taxon>Bacteria</taxon>
        <taxon>Bacillati</taxon>
        <taxon>Bacillota</taxon>
        <taxon>Bacilli</taxon>
        <taxon>Bacillales</taxon>
        <taxon>Bacillaceae</taxon>
        <taxon>Mesobacillus</taxon>
    </lineage>
</organism>
<feature type="signal peptide" evidence="8">
    <location>
        <begin position="1"/>
        <end position="22"/>
    </location>
</feature>
<accession>A0A427TLF1</accession>
<feature type="domain" description="Spore germination GerAC-like C-terminal" evidence="9">
    <location>
        <begin position="199"/>
        <end position="372"/>
    </location>
</feature>
<keyword evidence="5" id="KW-0472">Membrane</keyword>
<evidence type="ECO:0000256" key="8">
    <source>
        <dbReference type="SAM" id="SignalP"/>
    </source>
</evidence>
<dbReference type="InterPro" id="IPR008844">
    <property type="entry name" value="Spore_GerAC-like"/>
</dbReference>
<feature type="chain" id="PRO_5019337736" evidence="8">
    <location>
        <begin position="23"/>
        <end position="375"/>
    </location>
</feature>
<evidence type="ECO:0000259" key="10">
    <source>
        <dbReference type="Pfam" id="PF25198"/>
    </source>
</evidence>
<keyword evidence="7" id="KW-0449">Lipoprotein</keyword>
<dbReference type="PROSITE" id="PS51257">
    <property type="entry name" value="PROKAR_LIPOPROTEIN"/>
    <property type="match status" value="1"/>
</dbReference>
<evidence type="ECO:0000256" key="7">
    <source>
        <dbReference type="ARBA" id="ARBA00023288"/>
    </source>
</evidence>
<dbReference type="PANTHER" id="PTHR35789">
    <property type="entry name" value="SPORE GERMINATION PROTEIN B3"/>
    <property type="match status" value="1"/>
</dbReference>
<evidence type="ECO:0000256" key="5">
    <source>
        <dbReference type="ARBA" id="ARBA00023136"/>
    </source>
</evidence>
<dbReference type="Proteomes" id="UP000279911">
    <property type="component" value="Unassembled WGS sequence"/>
</dbReference>
<dbReference type="GO" id="GO:0009847">
    <property type="term" value="P:spore germination"/>
    <property type="evidence" value="ECO:0007669"/>
    <property type="project" value="InterPro"/>
</dbReference>
<proteinExistence type="inferred from homology"/>
<comment type="subcellular location">
    <subcellularLocation>
        <location evidence="1">Membrane</location>
        <topology evidence="1">Lipid-anchor</topology>
    </subcellularLocation>
</comment>
<evidence type="ECO:0000313" key="11">
    <source>
        <dbReference type="EMBL" id="RSD25175.1"/>
    </source>
</evidence>
<evidence type="ECO:0000313" key="12">
    <source>
        <dbReference type="Proteomes" id="UP000279911"/>
    </source>
</evidence>
<dbReference type="AlphaFoldDB" id="A0A427TLF1"/>
<evidence type="ECO:0000259" key="9">
    <source>
        <dbReference type="Pfam" id="PF05504"/>
    </source>
</evidence>
<dbReference type="InterPro" id="IPR057336">
    <property type="entry name" value="GerAC_N"/>
</dbReference>
<keyword evidence="6" id="KW-0564">Palmitate</keyword>
<evidence type="ECO:0000256" key="3">
    <source>
        <dbReference type="ARBA" id="ARBA00022544"/>
    </source>
</evidence>
<dbReference type="EMBL" id="RSFW01000020">
    <property type="protein sequence ID" value="RSD25175.1"/>
    <property type="molecule type" value="Genomic_DNA"/>
</dbReference>
<evidence type="ECO:0000256" key="6">
    <source>
        <dbReference type="ARBA" id="ARBA00023139"/>
    </source>
</evidence>
<comment type="similarity">
    <text evidence="2">Belongs to the GerABKC lipoprotein family.</text>
</comment>
<comment type="caution">
    <text evidence="11">The sequence shown here is derived from an EMBL/GenBank/DDBJ whole genome shotgun (WGS) entry which is preliminary data.</text>
</comment>
<evidence type="ECO:0000256" key="1">
    <source>
        <dbReference type="ARBA" id="ARBA00004635"/>
    </source>
</evidence>
<dbReference type="NCBIfam" id="TIGR02887">
    <property type="entry name" value="spore_ger_x_C"/>
    <property type="match status" value="1"/>
</dbReference>
<dbReference type="Pfam" id="PF05504">
    <property type="entry name" value="Spore_GerAC"/>
    <property type="match status" value="1"/>
</dbReference>
<dbReference type="InterPro" id="IPR038501">
    <property type="entry name" value="Spore_GerAC_C_sf"/>
</dbReference>
<name>A0A427TLF1_9BACI</name>
<evidence type="ECO:0000256" key="2">
    <source>
        <dbReference type="ARBA" id="ARBA00007886"/>
    </source>
</evidence>
<dbReference type="Gene3D" id="3.30.300.210">
    <property type="entry name" value="Nutrient germinant receptor protein C, domain 3"/>
    <property type="match status" value="1"/>
</dbReference>
<reference evidence="12" key="1">
    <citation type="submission" date="2018-12" db="EMBL/GenBank/DDBJ databases">
        <title>Bacillus chawlae sp. nov., Bacillus glennii sp. nov., and Bacillus saganii sp. nov. Isolated from the Vehicle Assembly Building at Kennedy Space Center where the Viking Spacecraft were Assembled.</title>
        <authorList>
            <person name="Seuylemezian A."/>
            <person name="Vaishampayan P."/>
        </authorList>
    </citation>
    <scope>NUCLEOTIDE SEQUENCE [LARGE SCALE GENOMIC DNA]</scope>
    <source>
        <strain evidence="12">DSM 13966</strain>
    </source>
</reference>
<feature type="domain" description="Spore germination protein N-terminal" evidence="10">
    <location>
        <begin position="25"/>
        <end position="189"/>
    </location>
</feature>
<dbReference type="InterPro" id="IPR046953">
    <property type="entry name" value="Spore_GerAC-like_C"/>
</dbReference>
<evidence type="ECO:0000256" key="4">
    <source>
        <dbReference type="ARBA" id="ARBA00022729"/>
    </source>
</evidence>
<dbReference type="Pfam" id="PF25198">
    <property type="entry name" value="Spore_GerAC_N"/>
    <property type="match status" value="1"/>
</dbReference>
<dbReference type="GO" id="GO:0016020">
    <property type="term" value="C:membrane"/>
    <property type="evidence" value="ECO:0007669"/>
    <property type="project" value="UniProtKB-SubCell"/>
</dbReference>
<dbReference type="RefSeq" id="WP_125481432.1">
    <property type="nucleotide sequence ID" value="NZ_RSFW01000020.1"/>
</dbReference>
<keyword evidence="3" id="KW-0309">Germination</keyword>
<dbReference type="PANTHER" id="PTHR35789:SF1">
    <property type="entry name" value="SPORE GERMINATION PROTEIN B3"/>
    <property type="match status" value="1"/>
</dbReference>